<dbReference type="RefSeq" id="WP_176765261.1">
    <property type="nucleotide sequence ID" value="NZ_FNFC01000005.1"/>
</dbReference>
<dbReference type="AlphaFoldDB" id="A0A1G8UX89"/>
<accession>A0A1G8UX89</accession>
<dbReference type="EMBL" id="FNFC01000005">
    <property type="protein sequence ID" value="SDJ57715.1"/>
    <property type="molecule type" value="Genomic_DNA"/>
</dbReference>
<name>A0A1G8UX89_9EURY</name>
<gene>
    <name evidence="1" type="ORF">SAMN05216226_105145</name>
</gene>
<proteinExistence type="predicted"/>
<dbReference type="STRING" id="890420.SAMN05216226_105145"/>
<organism evidence="1 2">
    <name type="scientific">Halovenus aranensis</name>
    <dbReference type="NCBI Taxonomy" id="890420"/>
    <lineage>
        <taxon>Archaea</taxon>
        <taxon>Methanobacteriati</taxon>
        <taxon>Methanobacteriota</taxon>
        <taxon>Stenosarchaea group</taxon>
        <taxon>Halobacteria</taxon>
        <taxon>Halobacteriales</taxon>
        <taxon>Haloarculaceae</taxon>
        <taxon>Halovenus</taxon>
    </lineage>
</organism>
<evidence type="ECO:0000313" key="2">
    <source>
        <dbReference type="Proteomes" id="UP000198856"/>
    </source>
</evidence>
<keyword evidence="2" id="KW-1185">Reference proteome</keyword>
<dbReference type="Proteomes" id="UP000198856">
    <property type="component" value="Unassembled WGS sequence"/>
</dbReference>
<sequence length="49" mass="5838">MSDEQDKNPEIRIPESKDSAVRMVEEGMEDEESDEQKRNLIRAQYRLIE</sequence>
<protein>
    <submittedName>
        <fullName evidence="1">Uncharacterized protein</fullName>
    </submittedName>
</protein>
<reference evidence="1 2" key="1">
    <citation type="submission" date="2016-10" db="EMBL/GenBank/DDBJ databases">
        <authorList>
            <person name="de Groot N.N."/>
        </authorList>
    </citation>
    <scope>NUCLEOTIDE SEQUENCE [LARGE SCALE GENOMIC DNA]</scope>
    <source>
        <strain evidence="1 2">IBRC-M10015</strain>
    </source>
</reference>
<evidence type="ECO:0000313" key="1">
    <source>
        <dbReference type="EMBL" id="SDJ57715.1"/>
    </source>
</evidence>